<dbReference type="Proteomes" id="UP000718281">
    <property type="component" value="Unassembled WGS sequence"/>
</dbReference>
<dbReference type="Pfam" id="PF11253">
    <property type="entry name" value="DUF3052"/>
    <property type="match status" value="1"/>
</dbReference>
<dbReference type="AlphaFoldDB" id="A0A935IUD4"/>
<evidence type="ECO:0000313" key="4">
    <source>
        <dbReference type="Proteomes" id="UP000718281"/>
    </source>
</evidence>
<evidence type="ECO:0000313" key="2">
    <source>
        <dbReference type="EMBL" id="MBK7272677.1"/>
    </source>
</evidence>
<reference evidence="4 5" key="1">
    <citation type="submission" date="2020-10" db="EMBL/GenBank/DDBJ databases">
        <title>Connecting structure to function with the recovery of over 1000 high-quality activated sludge metagenome-assembled genomes encoding full-length rRNA genes using long-read sequencing.</title>
        <authorList>
            <person name="Singleton C.M."/>
            <person name="Petriglieri F."/>
            <person name="Kristensen J.M."/>
            <person name="Kirkegaard R.H."/>
            <person name="Michaelsen T.Y."/>
            <person name="Andersen M.H."/>
            <person name="Karst S.M."/>
            <person name="Dueholm M.S."/>
            <person name="Nielsen P.H."/>
            <person name="Albertsen M."/>
        </authorList>
    </citation>
    <scope>NUCLEOTIDE SEQUENCE [LARGE SCALE GENOMIC DNA]</scope>
    <source>
        <strain evidence="1">AalE_18-Q3-R2-46_BAT3C.188</strain>
        <strain evidence="2">Ega_18-Q3-R5-49_MAXAC.001</strain>
        <strain evidence="3">Ribe_18-Q3-R11-54_MAXAC.001</strain>
    </source>
</reference>
<dbReference type="EMBL" id="JADJIB010000002">
    <property type="protein sequence ID" value="MBK7272677.1"/>
    <property type="molecule type" value="Genomic_DNA"/>
</dbReference>
<evidence type="ECO:0000313" key="1">
    <source>
        <dbReference type="EMBL" id="MBK6300349.1"/>
    </source>
</evidence>
<dbReference type="Proteomes" id="UP000886632">
    <property type="component" value="Unassembled WGS sequence"/>
</dbReference>
<proteinExistence type="predicted"/>
<accession>A0A935IUD4</accession>
<protein>
    <submittedName>
        <fullName evidence="2">DUF3052 domain-containing protein</fullName>
    </submittedName>
</protein>
<evidence type="ECO:0000313" key="3">
    <source>
        <dbReference type="EMBL" id="MBL0002718.1"/>
    </source>
</evidence>
<dbReference type="Proteomes" id="UP000726105">
    <property type="component" value="Unassembled WGS sequence"/>
</dbReference>
<sequence length="142" mass="15030">MHGSAGVAAFTSGLSKLGFTPGQVVQELGWDDDVDEALRAGVEQVVGSALEDESYADGADGVLVWFRSYDGDLVDVLVDALTNLVDRGCLVLATPRADQDGHVEPSEIEDAAVAAGLHPSGVANLSREWTVQRLVAPRSQRR</sequence>
<comment type="caution">
    <text evidence="2">The sequence shown here is derived from an EMBL/GenBank/DDBJ whole genome shotgun (WGS) entry which is preliminary data.</text>
</comment>
<organism evidence="2 5">
    <name type="scientific">Candidatus Phosphoribacter hodrii</name>
    <dbReference type="NCBI Taxonomy" id="2953743"/>
    <lineage>
        <taxon>Bacteria</taxon>
        <taxon>Bacillati</taxon>
        <taxon>Actinomycetota</taxon>
        <taxon>Actinomycetes</taxon>
        <taxon>Micrococcales</taxon>
        <taxon>Dermatophilaceae</taxon>
        <taxon>Candidatus Phosphoribacter</taxon>
    </lineage>
</organism>
<gene>
    <name evidence="1" type="ORF">IPF40_04570</name>
    <name evidence="2" type="ORF">IPI13_05740</name>
    <name evidence="3" type="ORF">IPP00_01505</name>
</gene>
<dbReference type="InterPro" id="IPR021412">
    <property type="entry name" value="DUF3052"/>
</dbReference>
<name>A0A935IUD4_9MICO</name>
<dbReference type="EMBL" id="JADKGK010000004">
    <property type="protein sequence ID" value="MBL0002718.1"/>
    <property type="molecule type" value="Genomic_DNA"/>
</dbReference>
<dbReference type="EMBL" id="JADIXZ010000003">
    <property type="protein sequence ID" value="MBK6300349.1"/>
    <property type="molecule type" value="Genomic_DNA"/>
</dbReference>
<evidence type="ECO:0000313" key="5">
    <source>
        <dbReference type="Proteomes" id="UP000726105"/>
    </source>
</evidence>